<dbReference type="Pfam" id="PF08238">
    <property type="entry name" value="Sel1"/>
    <property type="match status" value="3"/>
</dbReference>
<reference evidence="2 3" key="1">
    <citation type="submission" date="2015-04" db="EMBL/GenBank/DDBJ databases">
        <title>Draft Genome Sequence of the Novel Agar-Digesting Marine Bacterium Q1.</title>
        <authorList>
            <person name="Li Y."/>
            <person name="Li D."/>
            <person name="Chen G."/>
            <person name="Du Z."/>
        </authorList>
    </citation>
    <scope>NUCLEOTIDE SEQUENCE [LARGE SCALE GENOMIC DNA]</scope>
    <source>
        <strain evidence="2 3">Q1</strain>
    </source>
</reference>
<proteinExistence type="predicted"/>
<dbReference type="Gene3D" id="1.25.40.10">
    <property type="entry name" value="Tetratricopeptide repeat domain"/>
    <property type="match status" value="2"/>
</dbReference>
<evidence type="ECO:0000313" key="2">
    <source>
        <dbReference type="EMBL" id="KMT66879.1"/>
    </source>
</evidence>
<dbReference type="InterPro" id="IPR050767">
    <property type="entry name" value="Sel1_AlgK"/>
</dbReference>
<dbReference type="RefSeq" id="WP_077066431.1">
    <property type="nucleotide sequence ID" value="NZ_KQ130482.1"/>
</dbReference>
<comment type="caution">
    <text evidence="2">The sequence shown here is derived from an EMBL/GenBank/DDBJ whole genome shotgun (WGS) entry which is preliminary data.</text>
</comment>
<organism evidence="2 3">
    <name type="scientific">Catenovulum maritimum</name>
    <dbReference type="NCBI Taxonomy" id="1513271"/>
    <lineage>
        <taxon>Bacteria</taxon>
        <taxon>Pseudomonadati</taxon>
        <taxon>Pseudomonadota</taxon>
        <taxon>Gammaproteobacteria</taxon>
        <taxon>Alteromonadales</taxon>
        <taxon>Alteromonadaceae</taxon>
        <taxon>Catenovulum</taxon>
    </lineage>
</organism>
<dbReference type="InterPro" id="IPR006597">
    <property type="entry name" value="Sel1-like"/>
</dbReference>
<dbReference type="OrthoDB" id="6378251at2"/>
<dbReference type="PANTHER" id="PTHR11102">
    <property type="entry name" value="SEL-1-LIKE PROTEIN"/>
    <property type="match status" value="1"/>
</dbReference>
<dbReference type="AlphaFoldDB" id="A0A0J8H070"/>
<evidence type="ECO:0000313" key="3">
    <source>
        <dbReference type="Proteomes" id="UP000037600"/>
    </source>
</evidence>
<sequence>MTLKLKKIKLVTALMLAIPLQAFSADLLKANTDFKNKDYAQATTAYLEGAELGSAHAYYQLGVIHSMGLGTPKDPVNALIYFYLAAQQNYHNSASLLYKMLSNLDTEQQQSIKALLKNYESQQAEIQEKYFPVINQNNLAFKVTFNGKAALEHKVYSEDLQTDSTFDEFDISSGGFDDEEEDSTTSIISSKRPILIVEHDVGSDGSIRNILDIQKRGATIKYREAYKLFPLAKPEFKGMPVEFIHRAYIGAAVYDGFDIREEYPALHRELRMLLKKGTDDNTLAEQYNYAMALLNFPWLATEPDQAELALKKLSEKGHPSAMYEYGLKLYREQKNIPQAIHWISEASKFGLARAEYRLAKILQTSPWVMADDSKALFWYESAMEKGHAASTLRATEIKLTSKDLSLRDVNGAIEYLAQVKDSQTANPEYFHLLALSYKDRKQRDFKLVVENLETAIRIANRANWDVSEWEDLLATLTTGRVSITE</sequence>
<dbReference type="SMART" id="SM00671">
    <property type="entry name" value="SEL1"/>
    <property type="match status" value="3"/>
</dbReference>
<keyword evidence="3" id="KW-1185">Reference proteome</keyword>
<dbReference type="STRING" id="1513271.XM47_01890"/>
<gene>
    <name evidence="2" type="ORF">XM47_01890</name>
</gene>
<dbReference type="Proteomes" id="UP000037600">
    <property type="component" value="Unassembled WGS sequence"/>
</dbReference>
<dbReference type="PANTHER" id="PTHR11102:SF160">
    <property type="entry name" value="ERAD-ASSOCIATED E3 UBIQUITIN-PROTEIN LIGASE COMPONENT HRD3"/>
    <property type="match status" value="1"/>
</dbReference>
<dbReference type="EMBL" id="LAZL01000002">
    <property type="protein sequence ID" value="KMT66879.1"/>
    <property type="molecule type" value="Genomic_DNA"/>
</dbReference>
<protein>
    <recommendedName>
        <fullName evidence="4">Sel1 repeat family protein</fullName>
    </recommendedName>
</protein>
<feature type="chain" id="PRO_5005299118" description="Sel1 repeat family protein" evidence="1">
    <location>
        <begin position="25"/>
        <end position="485"/>
    </location>
</feature>
<keyword evidence="1" id="KW-0732">Signal</keyword>
<dbReference type="SUPFAM" id="SSF81901">
    <property type="entry name" value="HCP-like"/>
    <property type="match status" value="2"/>
</dbReference>
<dbReference type="InterPro" id="IPR011990">
    <property type="entry name" value="TPR-like_helical_dom_sf"/>
</dbReference>
<evidence type="ECO:0008006" key="4">
    <source>
        <dbReference type="Google" id="ProtNLM"/>
    </source>
</evidence>
<evidence type="ECO:0000256" key="1">
    <source>
        <dbReference type="SAM" id="SignalP"/>
    </source>
</evidence>
<accession>A0A0J8H070</accession>
<name>A0A0J8H070_9ALTE</name>
<feature type="signal peptide" evidence="1">
    <location>
        <begin position="1"/>
        <end position="24"/>
    </location>
</feature>